<protein>
    <recommendedName>
        <fullName evidence="7">BHLH domain-containing protein</fullName>
    </recommendedName>
</protein>
<dbReference type="InterPro" id="IPR011598">
    <property type="entry name" value="bHLH_dom"/>
</dbReference>
<evidence type="ECO:0000313" key="8">
    <source>
        <dbReference type="EMBL" id="CAL1398994.1"/>
    </source>
</evidence>
<dbReference type="GO" id="GO:0005634">
    <property type="term" value="C:nucleus"/>
    <property type="evidence" value="ECO:0007669"/>
    <property type="project" value="UniProtKB-SubCell"/>
</dbReference>
<dbReference type="GO" id="GO:0000978">
    <property type="term" value="F:RNA polymerase II cis-regulatory region sequence-specific DNA binding"/>
    <property type="evidence" value="ECO:0007669"/>
    <property type="project" value="TreeGrafter"/>
</dbReference>
<keyword evidence="5" id="KW-0539">Nucleus</keyword>
<dbReference type="AlphaFoldDB" id="A0AAV2FM03"/>
<evidence type="ECO:0000256" key="6">
    <source>
        <dbReference type="SAM" id="MobiDB-lite"/>
    </source>
</evidence>
<feature type="compositionally biased region" description="Basic residues" evidence="6">
    <location>
        <begin position="177"/>
        <end position="192"/>
    </location>
</feature>
<dbReference type="SMART" id="SM00353">
    <property type="entry name" value="HLH"/>
    <property type="match status" value="1"/>
</dbReference>
<evidence type="ECO:0000256" key="3">
    <source>
        <dbReference type="ARBA" id="ARBA00023125"/>
    </source>
</evidence>
<feature type="region of interest" description="Disordered" evidence="6">
    <location>
        <begin position="139"/>
        <end position="223"/>
    </location>
</feature>
<evidence type="ECO:0000256" key="2">
    <source>
        <dbReference type="ARBA" id="ARBA00023015"/>
    </source>
</evidence>
<name>A0AAV2FM03_9ROSI</name>
<keyword evidence="9" id="KW-1185">Reference proteome</keyword>
<dbReference type="GO" id="GO:0046983">
    <property type="term" value="F:protein dimerization activity"/>
    <property type="evidence" value="ECO:0007669"/>
    <property type="project" value="InterPro"/>
</dbReference>
<feature type="compositionally biased region" description="Low complexity" evidence="6">
    <location>
        <begin position="71"/>
        <end position="95"/>
    </location>
</feature>
<evidence type="ECO:0000313" key="9">
    <source>
        <dbReference type="Proteomes" id="UP001497516"/>
    </source>
</evidence>
<dbReference type="EMBL" id="OZ034820">
    <property type="protein sequence ID" value="CAL1398994.1"/>
    <property type="molecule type" value="Genomic_DNA"/>
</dbReference>
<feature type="region of interest" description="Disordered" evidence="6">
    <location>
        <begin position="70"/>
        <end position="95"/>
    </location>
</feature>
<feature type="compositionally biased region" description="Polar residues" evidence="6">
    <location>
        <begin position="203"/>
        <end position="220"/>
    </location>
</feature>
<dbReference type="Proteomes" id="UP001497516">
    <property type="component" value="Chromosome 7"/>
</dbReference>
<comment type="subcellular location">
    <subcellularLocation>
        <location evidence="1">Nucleus</location>
    </subcellularLocation>
</comment>
<dbReference type="CDD" id="cd11454">
    <property type="entry name" value="bHLH_AtIND_like"/>
    <property type="match status" value="1"/>
</dbReference>
<gene>
    <name evidence="8" type="ORF">LTRI10_LOCUS39195</name>
</gene>
<evidence type="ECO:0000256" key="4">
    <source>
        <dbReference type="ARBA" id="ARBA00023163"/>
    </source>
</evidence>
<evidence type="ECO:0000256" key="5">
    <source>
        <dbReference type="ARBA" id="ARBA00023242"/>
    </source>
</evidence>
<dbReference type="InterPro" id="IPR036638">
    <property type="entry name" value="HLH_DNA-bd_sf"/>
</dbReference>
<dbReference type="SUPFAM" id="SSF47459">
    <property type="entry name" value="HLH, helix-loop-helix DNA-binding domain"/>
    <property type="match status" value="1"/>
</dbReference>
<dbReference type="FunFam" id="4.10.280.10:FF:000022">
    <property type="entry name" value="Basic helix-loop-helix transcription factor"/>
    <property type="match status" value="1"/>
</dbReference>
<keyword evidence="3" id="KW-0238">DNA-binding</keyword>
<evidence type="ECO:0000256" key="1">
    <source>
        <dbReference type="ARBA" id="ARBA00004123"/>
    </source>
</evidence>
<dbReference type="Pfam" id="PF00010">
    <property type="entry name" value="HLH"/>
    <property type="match status" value="1"/>
</dbReference>
<organism evidence="8 9">
    <name type="scientific">Linum trigynum</name>
    <dbReference type="NCBI Taxonomy" id="586398"/>
    <lineage>
        <taxon>Eukaryota</taxon>
        <taxon>Viridiplantae</taxon>
        <taxon>Streptophyta</taxon>
        <taxon>Embryophyta</taxon>
        <taxon>Tracheophyta</taxon>
        <taxon>Spermatophyta</taxon>
        <taxon>Magnoliopsida</taxon>
        <taxon>eudicotyledons</taxon>
        <taxon>Gunneridae</taxon>
        <taxon>Pentapetalae</taxon>
        <taxon>rosids</taxon>
        <taxon>fabids</taxon>
        <taxon>Malpighiales</taxon>
        <taxon>Linaceae</taxon>
        <taxon>Linum</taxon>
    </lineage>
</organism>
<dbReference type="PANTHER" id="PTHR16223:SF274">
    <property type="entry name" value="TRANSCRIPTION FACTOR BHLH84"/>
    <property type="match status" value="1"/>
</dbReference>
<dbReference type="PROSITE" id="PS50888">
    <property type="entry name" value="BHLH"/>
    <property type="match status" value="1"/>
</dbReference>
<keyword evidence="4" id="KW-0804">Transcription</keyword>
<feature type="domain" description="BHLH" evidence="7">
    <location>
        <begin position="263"/>
        <end position="312"/>
    </location>
</feature>
<accession>A0AAV2FM03</accession>
<reference evidence="8 9" key="1">
    <citation type="submission" date="2024-04" db="EMBL/GenBank/DDBJ databases">
        <authorList>
            <person name="Fracassetti M."/>
        </authorList>
    </citation>
    <scope>NUCLEOTIDE SEQUENCE [LARGE SCALE GENOMIC DNA]</scope>
</reference>
<keyword evidence="2" id="KW-0805">Transcription regulation</keyword>
<proteinExistence type="predicted"/>
<evidence type="ECO:0000259" key="7">
    <source>
        <dbReference type="PROSITE" id="PS50888"/>
    </source>
</evidence>
<feature type="compositionally biased region" description="Basic and acidic residues" evidence="6">
    <location>
        <begin position="141"/>
        <end position="161"/>
    </location>
</feature>
<dbReference type="Gene3D" id="4.10.280.10">
    <property type="entry name" value="Helix-loop-helix DNA-binding domain"/>
    <property type="match status" value="1"/>
</dbReference>
<sequence length="343" mass="36704">MEQVESLACMDWSSLMSGMMYTNGHDEPDFMAQLLSIGLDSDFFSTSSAPFDMSAAAAAAAAGNTSSQHLSSLATSQGSGSSSSSHGFYSKGTSSQDTSMALHQLLDSSSLPPLACNEGNHIPMSTTSYLAQSDETFIPNNKDEQQKPDILDAGHPEEKPGKGTKKRSRATGGEPKKAKKSVRSKKVGKKQHSSAGAKKMEEQNNNVKSAAATTTSNSDESLFDGSAADEKIDEGGEAVPTTSTSTGSITVSLNGKTRASRGAATDPQSLYARKRRERINERLKVLQTLVPNGTKVDISTMLEEAVQYVKFLQLQIKLLSSDDHWMYSPIAYNGMDIGVYRCS</sequence>
<dbReference type="GO" id="GO:0048766">
    <property type="term" value="P:root hair initiation"/>
    <property type="evidence" value="ECO:0007669"/>
    <property type="project" value="UniProtKB-ARBA"/>
</dbReference>
<dbReference type="GO" id="GO:0000981">
    <property type="term" value="F:DNA-binding transcription factor activity, RNA polymerase II-specific"/>
    <property type="evidence" value="ECO:0007669"/>
    <property type="project" value="TreeGrafter"/>
</dbReference>
<dbReference type="InterPro" id="IPR045843">
    <property type="entry name" value="IND-like"/>
</dbReference>
<dbReference type="PANTHER" id="PTHR16223">
    <property type="entry name" value="TRANSCRIPTION FACTOR BHLH83-RELATED"/>
    <property type="match status" value="1"/>
</dbReference>